<dbReference type="InterPro" id="IPR011701">
    <property type="entry name" value="MFS"/>
</dbReference>
<keyword evidence="4" id="KW-1185">Reference proteome</keyword>
<dbReference type="Proteomes" id="UP001596074">
    <property type="component" value="Unassembled WGS sequence"/>
</dbReference>
<dbReference type="Pfam" id="PF07690">
    <property type="entry name" value="MFS_1"/>
    <property type="match status" value="1"/>
</dbReference>
<feature type="transmembrane region" description="Helical" evidence="2">
    <location>
        <begin position="248"/>
        <end position="268"/>
    </location>
</feature>
<reference evidence="4" key="1">
    <citation type="journal article" date="2019" name="Int. J. Syst. Evol. Microbiol.">
        <title>The Global Catalogue of Microorganisms (GCM) 10K type strain sequencing project: providing services to taxonomists for standard genome sequencing and annotation.</title>
        <authorList>
            <consortium name="The Broad Institute Genomics Platform"/>
            <consortium name="The Broad Institute Genome Sequencing Center for Infectious Disease"/>
            <person name="Wu L."/>
            <person name="Ma J."/>
        </authorList>
    </citation>
    <scope>NUCLEOTIDE SEQUENCE [LARGE SCALE GENOMIC DNA]</scope>
    <source>
        <strain evidence="4">KCTC 42087</strain>
    </source>
</reference>
<dbReference type="SUPFAM" id="SSF103473">
    <property type="entry name" value="MFS general substrate transporter"/>
    <property type="match status" value="1"/>
</dbReference>
<name>A0ABW0ZVL4_9ACTN</name>
<sequence length="413" mass="42373">MSGRRATTALHLLLLVLVAVNLRPAIVAVGPLLTEIQRDFDLSGTAAGALTTLPLLFFGAYGLVAPFLRRSPRSETLLVTSMGLLVAALLLRLLDAPAALFAGSLVAGIAISVGNIAIPAIIKRDHPTSITLVTSVYTVAITTSAATSAAVVIPIEHALDSDWRLPLALLALPASLAGLAWLPRLLRAPAPSAAPGATAGGAAAVWRSRLAWHVTFFMGVQSLLAYVTVGWLATILQDRGMPEATAGYVFALSNLLQAFGSLAMPLLARRMRDQRPLVLIAVSLTLTGFAGVTWAPVGSSWLWASVLGVGQGVGFATALSLIGLRAHDARVAVQLSGMAQGCGYVIAALGPLAVGALYDATHGWNVPIVAVLAVTAALAVPGLAAGRDRTIGSGAPPPAPAPASPEISPQRGR</sequence>
<feature type="transmembrane region" description="Helical" evidence="2">
    <location>
        <begin position="130"/>
        <end position="153"/>
    </location>
</feature>
<feature type="transmembrane region" description="Helical" evidence="2">
    <location>
        <begin position="364"/>
        <end position="384"/>
    </location>
</feature>
<evidence type="ECO:0000256" key="2">
    <source>
        <dbReference type="SAM" id="Phobius"/>
    </source>
</evidence>
<evidence type="ECO:0000313" key="3">
    <source>
        <dbReference type="EMBL" id="MFC5745959.1"/>
    </source>
</evidence>
<gene>
    <name evidence="3" type="ORF">ACFPZN_10100</name>
</gene>
<dbReference type="PANTHER" id="PTHR23523">
    <property type="match status" value="1"/>
</dbReference>
<feature type="transmembrane region" description="Helical" evidence="2">
    <location>
        <begin position="336"/>
        <end position="358"/>
    </location>
</feature>
<feature type="transmembrane region" description="Helical" evidence="2">
    <location>
        <begin position="46"/>
        <end position="64"/>
    </location>
</feature>
<feature type="region of interest" description="Disordered" evidence="1">
    <location>
        <begin position="389"/>
        <end position="413"/>
    </location>
</feature>
<comment type="caution">
    <text evidence="3">The sequence shown here is derived from an EMBL/GenBank/DDBJ whole genome shotgun (WGS) entry which is preliminary data.</text>
</comment>
<dbReference type="EMBL" id="JBHSON010000011">
    <property type="protein sequence ID" value="MFC5745959.1"/>
    <property type="molecule type" value="Genomic_DNA"/>
</dbReference>
<feature type="transmembrane region" description="Helical" evidence="2">
    <location>
        <begin position="76"/>
        <end position="94"/>
    </location>
</feature>
<feature type="transmembrane region" description="Helical" evidence="2">
    <location>
        <begin position="301"/>
        <end position="324"/>
    </location>
</feature>
<protein>
    <submittedName>
        <fullName evidence="3">CynX/NimT family MFS transporter</fullName>
    </submittedName>
</protein>
<feature type="transmembrane region" description="Helical" evidence="2">
    <location>
        <begin position="216"/>
        <end position="236"/>
    </location>
</feature>
<dbReference type="InterPro" id="IPR052524">
    <property type="entry name" value="MFS_Cyanate_Porter"/>
</dbReference>
<proteinExistence type="predicted"/>
<organism evidence="3 4">
    <name type="scientific">Actinomadura rugatobispora</name>
    <dbReference type="NCBI Taxonomy" id="1994"/>
    <lineage>
        <taxon>Bacteria</taxon>
        <taxon>Bacillati</taxon>
        <taxon>Actinomycetota</taxon>
        <taxon>Actinomycetes</taxon>
        <taxon>Streptosporangiales</taxon>
        <taxon>Thermomonosporaceae</taxon>
        <taxon>Actinomadura</taxon>
    </lineage>
</organism>
<keyword evidence="2" id="KW-0812">Transmembrane</keyword>
<feature type="transmembrane region" description="Helical" evidence="2">
    <location>
        <begin position="165"/>
        <end position="182"/>
    </location>
</feature>
<dbReference type="CDD" id="cd17339">
    <property type="entry name" value="MFS_NIMT_CynX_like"/>
    <property type="match status" value="1"/>
</dbReference>
<dbReference type="PANTHER" id="PTHR23523:SF2">
    <property type="entry name" value="2-NITROIMIDAZOLE TRANSPORTER"/>
    <property type="match status" value="1"/>
</dbReference>
<evidence type="ECO:0000256" key="1">
    <source>
        <dbReference type="SAM" id="MobiDB-lite"/>
    </source>
</evidence>
<dbReference type="InterPro" id="IPR036259">
    <property type="entry name" value="MFS_trans_sf"/>
</dbReference>
<keyword evidence="2" id="KW-0472">Membrane</keyword>
<dbReference type="RefSeq" id="WP_378281579.1">
    <property type="nucleotide sequence ID" value="NZ_JBHSON010000011.1"/>
</dbReference>
<evidence type="ECO:0000313" key="4">
    <source>
        <dbReference type="Proteomes" id="UP001596074"/>
    </source>
</evidence>
<keyword evidence="2" id="KW-1133">Transmembrane helix</keyword>
<dbReference type="Gene3D" id="1.20.1250.20">
    <property type="entry name" value="MFS general substrate transporter like domains"/>
    <property type="match status" value="2"/>
</dbReference>
<feature type="transmembrane region" description="Helical" evidence="2">
    <location>
        <begin position="100"/>
        <end position="118"/>
    </location>
</feature>
<accession>A0ABW0ZVL4</accession>
<feature type="transmembrane region" description="Helical" evidence="2">
    <location>
        <begin position="277"/>
        <end position="295"/>
    </location>
</feature>